<evidence type="ECO:0000256" key="1">
    <source>
        <dbReference type="ARBA" id="ARBA00004496"/>
    </source>
</evidence>
<dbReference type="SUPFAM" id="SSF56037">
    <property type="entry name" value="PheT/TilS domain"/>
    <property type="match status" value="1"/>
</dbReference>
<dbReference type="SUPFAM" id="SSF82829">
    <property type="entry name" value="MesJ substrate recognition domain-like"/>
    <property type="match status" value="1"/>
</dbReference>
<protein>
    <recommendedName>
        <fullName evidence="8">tRNA(Ile)-lysidine synthase</fullName>
        <ecNumber evidence="8">6.3.4.19</ecNumber>
    </recommendedName>
    <alternativeName>
        <fullName evidence="8">tRNA(Ile)-2-lysyl-cytidine synthase</fullName>
    </alternativeName>
    <alternativeName>
        <fullName evidence="8">tRNA(Ile)-lysidine synthetase</fullName>
    </alternativeName>
</protein>
<dbReference type="Proteomes" id="UP000189475">
    <property type="component" value="Unassembled WGS sequence"/>
</dbReference>
<evidence type="ECO:0000256" key="3">
    <source>
        <dbReference type="ARBA" id="ARBA00022598"/>
    </source>
</evidence>
<keyword evidence="4 8" id="KW-0819">tRNA processing</keyword>
<dbReference type="Pfam" id="PF11734">
    <property type="entry name" value="TilS_C"/>
    <property type="match status" value="1"/>
</dbReference>
<dbReference type="HAMAP" id="MF_01161">
    <property type="entry name" value="tRNA_Ile_lys_synt"/>
    <property type="match status" value="1"/>
</dbReference>
<reference evidence="10 11" key="1">
    <citation type="submission" date="2017-02" db="EMBL/GenBank/DDBJ databases">
        <authorList>
            <person name="Peterson S.W."/>
        </authorList>
    </citation>
    <scope>NUCLEOTIDE SEQUENCE [LARGE SCALE GENOMIC DNA]</scope>
    <source>
        <strain evidence="10 11">CECT 9027</strain>
    </source>
</reference>
<keyword evidence="11" id="KW-1185">Reference proteome</keyword>
<organism evidence="10 11">
    <name type="scientific">Vibrio palustris</name>
    <dbReference type="NCBI Taxonomy" id="1918946"/>
    <lineage>
        <taxon>Bacteria</taxon>
        <taxon>Pseudomonadati</taxon>
        <taxon>Pseudomonadota</taxon>
        <taxon>Gammaproteobacteria</taxon>
        <taxon>Vibrionales</taxon>
        <taxon>Vibrionaceae</taxon>
        <taxon>Vibrio</taxon>
    </lineage>
</organism>
<evidence type="ECO:0000313" key="11">
    <source>
        <dbReference type="Proteomes" id="UP000189475"/>
    </source>
</evidence>
<dbReference type="PANTHER" id="PTHR43033">
    <property type="entry name" value="TRNA(ILE)-LYSIDINE SYNTHASE-RELATED"/>
    <property type="match status" value="1"/>
</dbReference>
<evidence type="ECO:0000256" key="8">
    <source>
        <dbReference type="HAMAP-Rule" id="MF_01161"/>
    </source>
</evidence>
<comment type="subcellular location">
    <subcellularLocation>
        <location evidence="1 8">Cytoplasm</location>
    </subcellularLocation>
</comment>
<dbReference type="GO" id="GO:0032267">
    <property type="term" value="F:tRNA(Ile)-lysidine synthase activity"/>
    <property type="evidence" value="ECO:0007669"/>
    <property type="project" value="UniProtKB-EC"/>
</dbReference>
<dbReference type="Gene3D" id="3.40.50.620">
    <property type="entry name" value="HUPs"/>
    <property type="match status" value="1"/>
</dbReference>
<evidence type="ECO:0000256" key="2">
    <source>
        <dbReference type="ARBA" id="ARBA00022490"/>
    </source>
</evidence>
<dbReference type="InterPro" id="IPR015262">
    <property type="entry name" value="tRNA_Ile_lys_synt_subst-bd"/>
</dbReference>
<name>A0A1R4B041_9VIBR</name>
<dbReference type="NCBIfam" id="TIGR02433">
    <property type="entry name" value="lysidine_TilS_C"/>
    <property type="match status" value="1"/>
</dbReference>
<dbReference type="EC" id="6.3.4.19" evidence="8"/>
<dbReference type="SMART" id="SM00977">
    <property type="entry name" value="TilS_C"/>
    <property type="match status" value="1"/>
</dbReference>
<evidence type="ECO:0000256" key="4">
    <source>
        <dbReference type="ARBA" id="ARBA00022694"/>
    </source>
</evidence>
<keyword evidence="5 8" id="KW-0547">Nucleotide-binding</keyword>
<dbReference type="OrthoDB" id="9807403at2"/>
<dbReference type="EMBL" id="FUFT01000001">
    <property type="protein sequence ID" value="SJL82257.1"/>
    <property type="molecule type" value="Genomic_DNA"/>
</dbReference>
<gene>
    <name evidence="8 10" type="primary">tilS</name>
    <name evidence="10" type="ORF">VPAL9027_00169</name>
</gene>
<keyword evidence="6 8" id="KW-0067">ATP-binding</keyword>
<evidence type="ECO:0000313" key="10">
    <source>
        <dbReference type="EMBL" id="SJL82257.1"/>
    </source>
</evidence>
<dbReference type="InterPro" id="IPR012796">
    <property type="entry name" value="Lysidine-tRNA-synth_C"/>
</dbReference>
<accession>A0A1R4B041</accession>
<dbReference type="InterPro" id="IPR011063">
    <property type="entry name" value="TilS/TtcA_N"/>
</dbReference>
<comment type="similarity">
    <text evidence="8">Belongs to the tRNA(Ile)-lysidine synthase family.</text>
</comment>
<dbReference type="InterPro" id="IPR012795">
    <property type="entry name" value="tRNA_Ile_lys_synt_N"/>
</dbReference>
<comment type="catalytic activity">
    <reaction evidence="7 8">
        <text>cytidine(34) in tRNA(Ile2) + L-lysine + ATP = lysidine(34) in tRNA(Ile2) + AMP + diphosphate + H(+)</text>
        <dbReference type="Rhea" id="RHEA:43744"/>
        <dbReference type="Rhea" id="RHEA-COMP:10625"/>
        <dbReference type="Rhea" id="RHEA-COMP:10670"/>
        <dbReference type="ChEBI" id="CHEBI:15378"/>
        <dbReference type="ChEBI" id="CHEBI:30616"/>
        <dbReference type="ChEBI" id="CHEBI:32551"/>
        <dbReference type="ChEBI" id="CHEBI:33019"/>
        <dbReference type="ChEBI" id="CHEBI:82748"/>
        <dbReference type="ChEBI" id="CHEBI:83665"/>
        <dbReference type="ChEBI" id="CHEBI:456215"/>
        <dbReference type="EC" id="6.3.4.19"/>
    </reaction>
</comment>
<dbReference type="GO" id="GO:0005737">
    <property type="term" value="C:cytoplasm"/>
    <property type="evidence" value="ECO:0007669"/>
    <property type="project" value="UniProtKB-SubCell"/>
</dbReference>
<sequence length="438" mass="50173">MGSLYTTFKQQLDASDYTRFILAFSGGVDSRVLLDLLARYQQERTVECLAVHVHHGLSANADDWAERCQQWGLASDIPVIVEYAHIAHVTGASLEHVARDARYALLAKHVTEKSCLLLGQHADDQVETFLLALKRGSGPKGLASMAQHDTFAKGGRLRPILTHTRRDIEEYAARHQLHWVTDESNQDERFDRNFLRHQITPSLTARWPNIYTSIQRSAELCAQQEEVMNYLLEDKLNAVRHHDNSLSITCLQPQPEALRAMIFRRWLHKLGVTMPSRRHTQMMWHEVALAASDANPMLNLGVYHIRRFQQRLYCVRPVDDVSQWQQVLRLDEPLVLPSDLGTLYLHTGESNGLSLSLPPDYDSSALSVSFDPAGREARPQGRAGRRKLKKLYQEMGIPSWHRRQYPIILYREQVVAVAGLFVTQDFYGQDYTLSWQQD</sequence>
<proteinExistence type="inferred from homology"/>
<dbReference type="Gene3D" id="1.20.59.20">
    <property type="match status" value="1"/>
</dbReference>
<dbReference type="AlphaFoldDB" id="A0A1R4B041"/>
<keyword evidence="2 8" id="KW-0963">Cytoplasm</keyword>
<evidence type="ECO:0000256" key="5">
    <source>
        <dbReference type="ARBA" id="ARBA00022741"/>
    </source>
</evidence>
<dbReference type="RefSeq" id="WP_077311390.1">
    <property type="nucleotide sequence ID" value="NZ_AP024887.1"/>
</dbReference>
<comment type="domain">
    <text evidence="8">The N-terminal region contains the highly conserved SGGXDS motif, predicted to be a P-loop motif involved in ATP binding.</text>
</comment>
<keyword evidence="3 8" id="KW-0436">Ligase</keyword>
<dbReference type="SUPFAM" id="SSF52402">
    <property type="entry name" value="Adenine nucleotide alpha hydrolases-like"/>
    <property type="match status" value="1"/>
</dbReference>
<dbReference type="InterPro" id="IPR014729">
    <property type="entry name" value="Rossmann-like_a/b/a_fold"/>
</dbReference>
<dbReference type="Pfam" id="PF01171">
    <property type="entry name" value="ATP_bind_3"/>
    <property type="match status" value="1"/>
</dbReference>
<dbReference type="STRING" id="1918946.VPAL9027_00169"/>
<dbReference type="GO" id="GO:0005524">
    <property type="term" value="F:ATP binding"/>
    <property type="evidence" value="ECO:0007669"/>
    <property type="project" value="UniProtKB-UniRule"/>
</dbReference>
<evidence type="ECO:0000259" key="9">
    <source>
        <dbReference type="SMART" id="SM00977"/>
    </source>
</evidence>
<dbReference type="PANTHER" id="PTHR43033:SF1">
    <property type="entry name" value="TRNA(ILE)-LYSIDINE SYNTHASE-RELATED"/>
    <property type="match status" value="1"/>
</dbReference>
<dbReference type="Pfam" id="PF09179">
    <property type="entry name" value="TilS"/>
    <property type="match status" value="1"/>
</dbReference>
<evidence type="ECO:0000256" key="7">
    <source>
        <dbReference type="ARBA" id="ARBA00048539"/>
    </source>
</evidence>
<dbReference type="NCBIfam" id="TIGR02432">
    <property type="entry name" value="lysidine_TilS_N"/>
    <property type="match status" value="1"/>
</dbReference>
<dbReference type="GO" id="GO:0006400">
    <property type="term" value="P:tRNA modification"/>
    <property type="evidence" value="ECO:0007669"/>
    <property type="project" value="UniProtKB-UniRule"/>
</dbReference>
<comment type="function">
    <text evidence="8">Ligates lysine onto the cytidine present at position 34 of the AUA codon-specific tRNA(Ile) that contains the anticodon CAU, in an ATP-dependent manner. Cytidine is converted to lysidine, thus changing the amino acid specificity of the tRNA from methionine to isoleucine.</text>
</comment>
<feature type="domain" description="Lysidine-tRNA(Ile) synthetase C-terminal" evidence="9">
    <location>
        <begin position="366"/>
        <end position="435"/>
    </location>
</feature>
<dbReference type="CDD" id="cd01992">
    <property type="entry name" value="TilS_N"/>
    <property type="match status" value="1"/>
</dbReference>
<dbReference type="InterPro" id="IPR012094">
    <property type="entry name" value="tRNA_Ile_lys_synt"/>
</dbReference>
<evidence type="ECO:0000256" key="6">
    <source>
        <dbReference type="ARBA" id="ARBA00022840"/>
    </source>
</evidence>
<feature type="binding site" evidence="8">
    <location>
        <begin position="25"/>
        <end position="30"/>
    </location>
    <ligand>
        <name>ATP</name>
        <dbReference type="ChEBI" id="CHEBI:30616"/>
    </ligand>
</feature>